<dbReference type="OrthoDB" id="9775333at2"/>
<keyword evidence="2" id="KW-1185">Reference proteome</keyword>
<dbReference type="RefSeq" id="WP_036753244.1">
    <property type="nucleotide sequence ID" value="NZ_JAGSGC010000009.1"/>
</dbReference>
<accession>A0A066RL61</accession>
<reference evidence="1 2" key="1">
    <citation type="submission" date="2014-04" db="EMBL/GenBank/DDBJ databases">
        <title>Draft genome sequence of Photobacterium halotolerans S2753: a solonamide, ngercheumicin and holomycin producer.</title>
        <authorList>
            <person name="Machado H.R."/>
            <person name="Gram L."/>
        </authorList>
    </citation>
    <scope>NUCLEOTIDE SEQUENCE [LARGE SCALE GENOMIC DNA]</scope>
    <source>
        <strain evidence="1 2">S2753</strain>
    </source>
</reference>
<dbReference type="AlphaFoldDB" id="A0A066RL61"/>
<dbReference type="PANTHER" id="PTHR35566:SF1">
    <property type="entry name" value="TYPE VI SECRETION SYSTEM BASEPLATE COMPONENT TSSK1"/>
    <property type="match status" value="1"/>
</dbReference>
<protein>
    <submittedName>
        <fullName evidence="1">Type VI secretion protein</fullName>
    </submittedName>
</protein>
<dbReference type="InterPro" id="IPR010263">
    <property type="entry name" value="T6SS_TssK"/>
</dbReference>
<evidence type="ECO:0000313" key="1">
    <source>
        <dbReference type="EMBL" id="KDM91084.1"/>
    </source>
</evidence>
<gene>
    <name evidence="1" type="ORF">EA58_13075</name>
</gene>
<comment type="caution">
    <text evidence="1">The sequence shown here is derived from an EMBL/GenBank/DDBJ whole genome shotgun (WGS) entry which is preliminary data.</text>
</comment>
<dbReference type="STRING" id="1654360.EA58_13075"/>
<dbReference type="PANTHER" id="PTHR35566">
    <property type="entry name" value="BLR3599 PROTEIN"/>
    <property type="match status" value="1"/>
</dbReference>
<dbReference type="Pfam" id="PF05936">
    <property type="entry name" value="T6SS_VasE"/>
    <property type="match status" value="1"/>
</dbReference>
<sequence>MSLYNPVVWQDGMFMKPQHFQQLDRFHSQQVSLCTALSSPLSWGISRLEMNRELLKMGKIGVTVAEGILQDRTPFALPAEAPAPAVLEVDSSTVDKVVYLCCPLPSEQGELYTNAGEGARYCLQEQQVVDCLYDSEDTTTIHVGSLNFRLMLESDDRSAYTSIAILKISEVKSDGTVVLDDKFIPTCLDIRASAVLTKFVTEFASLLKHRAESIVSRLGVVDQQGVSSVADFMLLQAVNKLEPVFWHIGSLEGVHPEALYRVLLQAEGELATLCSSSRRPEAYLPYNHAELTECMWSLINRNRSSLTVMSEQRAIPLVLKEQGYGVRVANIADRDIIETTTFILAVKADVTLDVLHTRFVSQVKVGSLENIRDLVNYQLPGIAIKPMPVVPRQLPYHAGFTYFELDKASEEWKSLSSSSGIAMHVSGDFPNLELQLWAVRL</sequence>
<proteinExistence type="predicted"/>
<dbReference type="EMBL" id="JMIB01000026">
    <property type="protein sequence ID" value="KDM91084.1"/>
    <property type="molecule type" value="Genomic_DNA"/>
</dbReference>
<organism evidence="1 2">
    <name type="scientific">Photobacterium galatheae</name>
    <dbReference type="NCBI Taxonomy" id="1654360"/>
    <lineage>
        <taxon>Bacteria</taxon>
        <taxon>Pseudomonadati</taxon>
        <taxon>Pseudomonadota</taxon>
        <taxon>Gammaproteobacteria</taxon>
        <taxon>Vibrionales</taxon>
        <taxon>Vibrionaceae</taxon>
        <taxon>Photobacterium</taxon>
    </lineage>
</organism>
<evidence type="ECO:0000313" key="2">
    <source>
        <dbReference type="Proteomes" id="UP000027192"/>
    </source>
</evidence>
<dbReference type="Proteomes" id="UP000027192">
    <property type="component" value="Unassembled WGS sequence"/>
</dbReference>
<name>A0A066RL61_9GAMM</name>
<dbReference type="NCBIfam" id="TIGR03353">
    <property type="entry name" value="VI_chp_4"/>
    <property type="match status" value="1"/>
</dbReference>